<feature type="transmembrane region" description="Helical" evidence="1">
    <location>
        <begin position="225"/>
        <end position="245"/>
    </location>
</feature>
<name>A0A1T4U956_9GAMM</name>
<feature type="transmembrane region" description="Helical" evidence="1">
    <location>
        <begin position="251"/>
        <end position="269"/>
    </location>
</feature>
<feature type="transmembrane region" description="Helical" evidence="1">
    <location>
        <begin position="125"/>
        <end position="145"/>
    </location>
</feature>
<sequence>MKTMRLWFGCVVGLAVSMIFGWSYGFFIALLPINIMMNSDRWHWNSYVQLVVGVVWVTLEVSFIHGFFQSSPLLLTIIVGIFFLEKCVAMSHKSSYLFGFIGLLVGSIALNFASYSNFDLEDFSITLWCSAIVTVPICALAYYLFPEPNTEPSADAISDTTNNVQRYDHIGMIRQTALGWIIAMLAFLVFQFGDLNDSLSAQASILIVLSPMTLIGSLAASKIRIIGTFLGCLAGLFIQIGLYSWADNGVLFILAYAIAAGFFCSWLALGTIKSSIAFSAMSALTVPLTTSLIPDQKDAVFAIFYRFSSILIAVILTSMMIWIIHHFLVRVIKSPNEHFSHG</sequence>
<dbReference type="InterPro" id="IPR016926">
    <property type="entry name" value="UCP029594"/>
</dbReference>
<evidence type="ECO:0000313" key="3">
    <source>
        <dbReference type="Proteomes" id="UP000191116"/>
    </source>
</evidence>
<accession>A0A1T4U956</accession>
<dbReference type="AlphaFoldDB" id="A0A1T4U956"/>
<evidence type="ECO:0000256" key="1">
    <source>
        <dbReference type="SAM" id="Phobius"/>
    </source>
</evidence>
<feature type="transmembrane region" description="Helical" evidence="1">
    <location>
        <begin position="65"/>
        <end position="84"/>
    </location>
</feature>
<dbReference type="RefSeq" id="WP_080175639.1">
    <property type="nucleotide sequence ID" value="NZ_AP024855.1"/>
</dbReference>
<feature type="transmembrane region" description="Helical" evidence="1">
    <location>
        <begin position="6"/>
        <end position="30"/>
    </location>
</feature>
<proteinExistence type="predicted"/>
<dbReference type="EMBL" id="FUWP01000018">
    <property type="protein sequence ID" value="SKA49179.1"/>
    <property type="molecule type" value="Genomic_DNA"/>
</dbReference>
<dbReference type="Proteomes" id="UP000191116">
    <property type="component" value="Unassembled WGS sequence"/>
</dbReference>
<feature type="transmembrane region" description="Helical" evidence="1">
    <location>
        <begin position="199"/>
        <end position="218"/>
    </location>
</feature>
<dbReference type="Pfam" id="PF11168">
    <property type="entry name" value="DUF2955"/>
    <property type="match status" value="1"/>
</dbReference>
<gene>
    <name evidence="2" type="ORF">CZ814_02885</name>
</gene>
<dbReference type="OrthoDB" id="6799126at2"/>
<keyword evidence="1" id="KW-1133">Transmembrane helix</keyword>
<protein>
    <recommendedName>
        <fullName evidence="4">DUF2955 domain-containing protein</fullName>
    </recommendedName>
</protein>
<feature type="transmembrane region" description="Helical" evidence="1">
    <location>
        <begin position="96"/>
        <end position="113"/>
    </location>
</feature>
<dbReference type="PIRSF" id="PIRSF029594">
    <property type="entry name" value="UCP029594"/>
    <property type="match status" value="1"/>
</dbReference>
<keyword evidence="1" id="KW-0812">Transmembrane</keyword>
<dbReference type="InterPro" id="IPR022604">
    <property type="entry name" value="DUF2955"/>
</dbReference>
<organism evidence="2 3">
    <name type="scientific">Photobacterium toruni</name>
    <dbReference type="NCBI Taxonomy" id="1935446"/>
    <lineage>
        <taxon>Bacteria</taxon>
        <taxon>Pseudomonadati</taxon>
        <taxon>Pseudomonadota</taxon>
        <taxon>Gammaproteobacteria</taxon>
        <taxon>Vibrionales</taxon>
        <taxon>Vibrionaceae</taxon>
        <taxon>Photobacterium</taxon>
    </lineage>
</organism>
<keyword evidence="1" id="KW-0472">Membrane</keyword>
<evidence type="ECO:0000313" key="2">
    <source>
        <dbReference type="EMBL" id="SKA49179.1"/>
    </source>
</evidence>
<feature type="transmembrane region" description="Helical" evidence="1">
    <location>
        <begin position="299"/>
        <end position="324"/>
    </location>
</feature>
<reference evidence="2 3" key="1">
    <citation type="submission" date="2017-02" db="EMBL/GenBank/DDBJ databases">
        <authorList>
            <person name="Peterson S.W."/>
        </authorList>
    </citation>
    <scope>NUCLEOTIDE SEQUENCE [LARGE SCALE GENOMIC DNA]</scope>
    <source>
        <strain evidence="2 3">CECT 9189</strain>
    </source>
</reference>
<evidence type="ECO:0008006" key="4">
    <source>
        <dbReference type="Google" id="ProtNLM"/>
    </source>
</evidence>
<feature type="transmembrane region" description="Helical" evidence="1">
    <location>
        <begin position="176"/>
        <end position="193"/>
    </location>
</feature>